<keyword evidence="1" id="KW-0472">Membrane</keyword>
<dbReference type="AlphaFoldDB" id="A0A2T6ZBI8"/>
<feature type="transmembrane region" description="Helical" evidence="1">
    <location>
        <begin position="43"/>
        <end position="62"/>
    </location>
</feature>
<proteinExistence type="predicted"/>
<keyword evidence="1" id="KW-0812">Transmembrane</keyword>
<comment type="caution">
    <text evidence="2">The sequence shown here is derived from an EMBL/GenBank/DDBJ whole genome shotgun (WGS) entry which is preliminary data.</text>
</comment>
<sequence>MMLLRYRTLYSVYGLLLLPPFWEYRWGNYVHWPRCGVSAFYLYHARTLFLFLCLISVLHPGWGSPGDVLSAFKDPLPLFISNALVLKLH</sequence>
<gene>
    <name evidence="2" type="ORF">B9Z19DRAFT_1096468</name>
</gene>
<organism evidence="2 3">
    <name type="scientific">Tuber borchii</name>
    <name type="common">White truffle</name>
    <dbReference type="NCBI Taxonomy" id="42251"/>
    <lineage>
        <taxon>Eukaryota</taxon>
        <taxon>Fungi</taxon>
        <taxon>Dikarya</taxon>
        <taxon>Ascomycota</taxon>
        <taxon>Pezizomycotina</taxon>
        <taxon>Pezizomycetes</taxon>
        <taxon>Pezizales</taxon>
        <taxon>Tuberaceae</taxon>
        <taxon>Tuber</taxon>
    </lineage>
</organism>
<evidence type="ECO:0000313" key="3">
    <source>
        <dbReference type="Proteomes" id="UP000244722"/>
    </source>
</evidence>
<reference evidence="2 3" key="1">
    <citation type="submission" date="2017-04" db="EMBL/GenBank/DDBJ databases">
        <title>Draft genome sequence of Tuber borchii Vittad., a whitish edible truffle.</title>
        <authorList>
            <consortium name="DOE Joint Genome Institute"/>
            <person name="Murat C."/>
            <person name="Kuo A."/>
            <person name="Barry K.W."/>
            <person name="Clum A."/>
            <person name="Dockter R.B."/>
            <person name="Fauchery L."/>
            <person name="Iotti M."/>
            <person name="Kohler A."/>
            <person name="Labutti K."/>
            <person name="Lindquist E.A."/>
            <person name="Lipzen A."/>
            <person name="Ohm R.A."/>
            <person name="Wang M."/>
            <person name="Grigoriev I.V."/>
            <person name="Zambonelli A."/>
            <person name="Martin F.M."/>
        </authorList>
    </citation>
    <scope>NUCLEOTIDE SEQUENCE [LARGE SCALE GENOMIC DNA]</scope>
    <source>
        <strain evidence="2 3">Tbo3840</strain>
    </source>
</reference>
<keyword evidence="1" id="KW-1133">Transmembrane helix</keyword>
<protein>
    <submittedName>
        <fullName evidence="2">Uncharacterized protein</fullName>
    </submittedName>
</protein>
<evidence type="ECO:0000256" key="1">
    <source>
        <dbReference type="SAM" id="Phobius"/>
    </source>
</evidence>
<accession>A0A2T6ZBI8</accession>
<evidence type="ECO:0000313" key="2">
    <source>
        <dbReference type="EMBL" id="PUU72843.1"/>
    </source>
</evidence>
<name>A0A2T6ZBI8_TUBBO</name>
<keyword evidence="3" id="KW-1185">Reference proteome</keyword>
<dbReference type="Proteomes" id="UP000244722">
    <property type="component" value="Unassembled WGS sequence"/>
</dbReference>
<dbReference type="EMBL" id="NESQ01000456">
    <property type="protein sequence ID" value="PUU72843.1"/>
    <property type="molecule type" value="Genomic_DNA"/>
</dbReference>